<dbReference type="CDD" id="cd12215">
    <property type="entry name" value="ChiC_BD"/>
    <property type="match status" value="1"/>
</dbReference>
<dbReference type="Proteomes" id="UP000652013">
    <property type="component" value="Unassembled WGS sequence"/>
</dbReference>
<organism evidence="4 5">
    <name type="scientific">Spirilliplanes yamanashiensis</name>
    <dbReference type="NCBI Taxonomy" id="42233"/>
    <lineage>
        <taxon>Bacteria</taxon>
        <taxon>Bacillati</taxon>
        <taxon>Actinomycetota</taxon>
        <taxon>Actinomycetes</taxon>
        <taxon>Micromonosporales</taxon>
        <taxon>Micromonosporaceae</taxon>
        <taxon>Spirilliplanes</taxon>
    </lineage>
</organism>
<dbReference type="Gene3D" id="2.10.10.20">
    <property type="entry name" value="Carbohydrate-binding module superfamily 5/12"/>
    <property type="match status" value="1"/>
</dbReference>
<dbReference type="InterPro" id="IPR036573">
    <property type="entry name" value="CBM_sf_5/12"/>
</dbReference>
<accession>A0A8J3Y3K8</accession>
<evidence type="ECO:0000256" key="1">
    <source>
        <dbReference type="ARBA" id="ARBA00022801"/>
    </source>
</evidence>
<dbReference type="Gene3D" id="2.60.120.200">
    <property type="match status" value="1"/>
</dbReference>
<name>A0A8J3Y3K8_9ACTN</name>
<dbReference type="InterPro" id="IPR003610">
    <property type="entry name" value="CBM5/12"/>
</dbReference>
<dbReference type="InterPro" id="IPR000757">
    <property type="entry name" value="Beta-glucanase-like"/>
</dbReference>
<feature type="domain" description="GH16" evidence="3">
    <location>
        <begin position="91"/>
        <end position="310"/>
    </location>
</feature>
<dbReference type="RefSeq" id="WP_203936150.1">
    <property type="nucleotide sequence ID" value="NZ_BAAAGJ010000024.1"/>
</dbReference>
<protein>
    <recommendedName>
        <fullName evidence="3">GH16 domain-containing protein</fullName>
    </recommendedName>
</protein>
<dbReference type="InterPro" id="IPR013320">
    <property type="entry name" value="ConA-like_dom_sf"/>
</dbReference>
<evidence type="ECO:0000259" key="3">
    <source>
        <dbReference type="PROSITE" id="PS51762"/>
    </source>
</evidence>
<dbReference type="GO" id="GO:0004553">
    <property type="term" value="F:hydrolase activity, hydrolyzing O-glycosyl compounds"/>
    <property type="evidence" value="ECO:0007669"/>
    <property type="project" value="InterPro"/>
</dbReference>
<reference evidence="4" key="1">
    <citation type="submission" date="2021-01" db="EMBL/GenBank/DDBJ databases">
        <title>Whole genome shotgun sequence of Spirilliplanes yamanashiensis NBRC 15828.</title>
        <authorList>
            <person name="Komaki H."/>
            <person name="Tamura T."/>
        </authorList>
    </citation>
    <scope>NUCLEOTIDE SEQUENCE</scope>
    <source>
        <strain evidence="4">NBRC 15828</strain>
    </source>
</reference>
<dbReference type="Pfam" id="PF02839">
    <property type="entry name" value="CBM_5_12"/>
    <property type="match status" value="1"/>
</dbReference>
<dbReference type="EMBL" id="BOOY01000001">
    <property type="protein sequence ID" value="GIJ00827.1"/>
    <property type="molecule type" value="Genomic_DNA"/>
</dbReference>
<proteinExistence type="predicted"/>
<keyword evidence="5" id="KW-1185">Reference proteome</keyword>
<dbReference type="GO" id="GO:0005975">
    <property type="term" value="P:carbohydrate metabolic process"/>
    <property type="evidence" value="ECO:0007669"/>
    <property type="project" value="InterPro"/>
</dbReference>
<dbReference type="SMART" id="SM00495">
    <property type="entry name" value="ChtBD3"/>
    <property type="match status" value="1"/>
</dbReference>
<feature type="chain" id="PRO_5039335523" description="GH16 domain-containing protein" evidence="2">
    <location>
        <begin position="23"/>
        <end position="310"/>
    </location>
</feature>
<keyword evidence="1" id="KW-0378">Hydrolase</keyword>
<dbReference type="PROSITE" id="PS51257">
    <property type="entry name" value="PROKAR_LIPOPROTEIN"/>
    <property type="match status" value="1"/>
</dbReference>
<gene>
    <name evidence="4" type="ORF">Sya03_01790</name>
</gene>
<dbReference type="SUPFAM" id="SSF51055">
    <property type="entry name" value="Carbohydrate binding domain"/>
    <property type="match status" value="1"/>
</dbReference>
<sequence>MKKRIVAALGTTAVAVTGAAVAVIPMTTSNAAAACAAAYSDAAVYTGGAVVSHRGRNWAAKWWTQHEVPSTGGSGVWRDNGVCGDGPTPPPTTAPITGPGANPPGGAGVLFTDRFDSFDRAVWQCEYTCPTTDDGKARFALRSGIAPDAVGTWTKARYKPARFTSGRFTVRFALTDRPAGKVWWGVALWDDGPTADMKQFNEINFGYTTSQSFTNTQLLFESAKRGKYQSIKVDTGVDLYDGQWHTATLEYDARRVAFHLDGRLLKTITDASVIPTDPMDLILGPRIVKDGGAPLNRGFTQSIDWVEIAR</sequence>
<dbReference type="GO" id="GO:0005576">
    <property type="term" value="C:extracellular region"/>
    <property type="evidence" value="ECO:0007669"/>
    <property type="project" value="InterPro"/>
</dbReference>
<feature type="signal peptide" evidence="2">
    <location>
        <begin position="1"/>
        <end position="22"/>
    </location>
</feature>
<dbReference type="PROSITE" id="PS51762">
    <property type="entry name" value="GH16_2"/>
    <property type="match status" value="1"/>
</dbReference>
<evidence type="ECO:0000313" key="5">
    <source>
        <dbReference type="Proteomes" id="UP000652013"/>
    </source>
</evidence>
<evidence type="ECO:0000256" key="2">
    <source>
        <dbReference type="SAM" id="SignalP"/>
    </source>
</evidence>
<evidence type="ECO:0000313" key="4">
    <source>
        <dbReference type="EMBL" id="GIJ00827.1"/>
    </source>
</evidence>
<comment type="caution">
    <text evidence="4">The sequence shown here is derived from an EMBL/GenBank/DDBJ whole genome shotgun (WGS) entry which is preliminary data.</text>
</comment>
<dbReference type="CDD" id="cd00413">
    <property type="entry name" value="Glyco_hydrolase_16"/>
    <property type="match status" value="1"/>
</dbReference>
<keyword evidence="2" id="KW-0732">Signal</keyword>
<dbReference type="SUPFAM" id="SSF49899">
    <property type="entry name" value="Concanavalin A-like lectins/glucanases"/>
    <property type="match status" value="1"/>
</dbReference>
<dbReference type="AlphaFoldDB" id="A0A8J3Y3K8"/>
<dbReference type="GO" id="GO:0030246">
    <property type="term" value="F:carbohydrate binding"/>
    <property type="evidence" value="ECO:0007669"/>
    <property type="project" value="InterPro"/>
</dbReference>